<keyword evidence="3" id="KW-1003">Cell membrane</keyword>
<feature type="transmembrane region" description="Helical" evidence="7">
    <location>
        <begin position="123"/>
        <end position="144"/>
    </location>
</feature>
<keyword evidence="4 7" id="KW-0812">Transmembrane</keyword>
<feature type="transmembrane region" description="Helical" evidence="7">
    <location>
        <begin position="192"/>
        <end position="214"/>
    </location>
</feature>
<sequence length="444" mass="46966">MTPLAPATGSPTAVARPKLFRDASFWGITLTQFLGAFNDNVFKQALMLLFVAVPIGNGQTQDLQSLGTFVFSIPFILFSGYAGYLSDCYCKRRVIVLAKVAEIVIMVLGLVTFLIYARTGMSITMAAIFSIVLFLMGAQSAFFGPGKYGILPELFRENDLPRTNGLVLMTTFLAIILGGVLAGLLMESFPGKLWIIGVVCVAIAVIGTITAAIIRRTPISQPGLAFTFSALGVPKEMRIELAKDRPLAAAVWVSTIFWLTAAMVQMGVTSLGKVQLQVGDAKSALMVSLISIGIAIGSVLAGQISRGKFHTGVLKAGSIGLATTLALLALPGGDHGHLLGYYGSLVVLLVMGIFTGMFAVPLQVFMQMRPPAELKGRMIATQNLLNWIGIVGSAIFYAIAMQIINALKLPQATIFAVTAVLMAGVALLYHPATVELGSGSAASK</sequence>
<feature type="transmembrane region" description="Helical" evidence="7">
    <location>
        <begin position="313"/>
        <end position="333"/>
    </location>
</feature>
<name>D2QWU9_PIRSD</name>
<keyword evidence="5 7" id="KW-1133">Transmembrane helix</keyword>
<feature type="transmembrane region" description="Helical" evidence="7">
    <location>
        <begin position="66"/>
        <end position="84"/>
    </location>
</feature>
<dbReference type="Proteomes" id="UP000001887">
    <property type="component" value="Chromosome"/>
</dbReference>
<feature type="transmembrane region" description="Helical" evidence="7">
    <location>
        <begin position="339"/>
        <end position="364"/>
    </location>
</feature>
<organism evidence="8 9">
    <name type="scientific">Pirellula staleyi (strain ATCC 27377 / DSM 6068 / ICPB 4128)</name>
    <name type="common">Pirella staleyi</name>
    <dbReference type="NCBI Taxonomy" id="530564"/>
    <lineage>
        <taxon>Bacteria</taxon>
        <taxon>Pseudomonadati</taxon>
        <taxon>Planctomycetota</taxon>
        <taxon>Planctomycetia</taxon>
        <taxon>Pirellulales</taxon>
        <taxon>Pirellulaceae</taxon>
        <taxon>Pirellula</taxon>
    </lineage>
</organism>
<evidence type="ECO:0000256" key="1">
    <source>
        <dbReference type="ARBA" id="ARBA00004651"/>
    </source>
</evidence>
<dbReference type="Gene3D" id="1.20.1250.20">
    <property type="entry name" value="MFS general substrate transporter like domains"/>
    <property type="match status" value="1"/>
</dbReference>
<feature type="transmembrane region" description="Helical" evidence="7">
    <location>
        <begin position="384"/>
        <end position="404"/>
    </location>
</feature>
<keyword evidence="9" id="KW-1185">Reference proteome</keyword>
<keyword evidence="2" id="KW-0813">Transport</keyword>
<dbReference type="KEGG" id="psl:Psta_1376"/>
<gene>
    <name evidence="8" type="ordered locus">Psta_1376</name>
</gene>
<keyword evidence="6 7" id="KW-0472">Membrane</keyword>
<dbReference type="CDD" id="cd06173">
    <property type="entry name" value="MFS_MefA_like"/>
    <property type="match status" value="1"/>
</dbReference>
<evidence type="ECO:0000256" key="4">
    <source>
        <dbReference type="ARBA" id="ARBA00022692"/>
    </source>
</evidence>
<dbReference type="SUPFAM" id="SSF103473">
    <property type="entry name" value="MFS general substrate transporter"/>
    <property type="match status" value="1"/>
</dbReference>
<feature type="transmembrane region" description="Helical" evidence="7">
    <location>
        <begin position="165"/>
        <end position="186"/>
    </location>
</feature>
<evidence type="ECO:0000256" key="6">
    <source>
        <dbReference type="ARBA" id="ARBA00023136"/>
    </source>
</evidence>
<dbReference type="AlphaFoldDB" id="D2QWU9"/>
<dbReference type="PANTHER" id="PTHR43266:SF2">
    <property type="entry name" value="MAJOR FACILITATOR SUPERFAMILY (MFS) PROFILE DOMAIN-CONTAINING PROTEIN"/>
    <property type="match status" value="1"/>
</dbReference>
<evidence type="ECO:0000256" key="5">
    <source>
        <dbReference type="ARBA" id="ARBA00022989"/>
    </source>
</evidence>
<feature type="transmembrane region" description="Helical" evidence="7">
    <location>
        <begin position="96"/>
        <end position="117"/>
    </location>
</feature>
<reference evidence="8 9" key="1">
    <citation type="journal article" date="2009" name="Stand. Genomic Sci.">
        <title>Complete genome sequence of Pirellula staleyi type strain (ATCC 27377).</title>
        <authorList>
            <person name="Clum A."/>
            <person name="Tindall B.J."/>
            <person name="Sikorski J."/>
            <person name="Ivanova N."/>
            <person name="Mavrommatis K."/>
            <person name="Lucas S."/>
            <person name="Glavina del Rio T."/>
            <person name="Nolan M."/>
            <person name="Chen F."/>
            <person name="Tice H."/>
            <person name="Pitluck S."/>
            <person name="Cheng J.F."/>
            <person name="Chertkov O."/>
            <person name="Brettin T."/>
            <person name="Han C."/>
            <person name="Detter J.C."/>
            <person name="Kuske C."/>
            <person name="Bruce D."/>
            <person name="Goodwin L."/>
            <person name="Ovchinikova G."/>
            <person name="Pati A."/>
            <person name="Mikhailova N."/>
            <person name="Chen A."/>
            <person name="Palaniappan K."/>
            <person name="Land M."/>
            <person name="Hauser L."/>
            <person name="Chang Y.J."/>
            <person name="Jeffries C.D."/>
            <person name="Chain P."/>
            <person name="Rohde M."/>
            <person name="Goker M."/>
            <person name="Bristow J."/>
            <person name="Eisen J.A."/>
            <person name="Markowitz V."/>
            <person name="Hugenholtz P."/>
            <person name="Kyrpides N.C."/>
            <person name="Klenk H.P."/>
            <person name="Lapidus A."/>
        </authorList>
    </citation>
    <scope>NUCLEOTIDE SEQUENCE [LARGE SCALE GENOMIC DNA]</scope>
    <source>
        <strain evidence="9">ATCC 27377 / DSM 6068 / ICPB 4128</strain>
    </source>
</reference>
<proteinExistence type="predicted"/>
<evidence type="ECO:0000313" key="8">
    <source>
        <dbReference type="EMBL" id="ADB16053.1"/>
    </source>
</evidence>
<feature type="transmembrane region" description="Helical" evidence="7">
    <location>
        <begin position="410"/>
        <end position="429"/>
    </location>
</feature>
<dbReference type="InterPro" id="IPR036259">
    <property type="entry name" value="MFS_trans_sf"/>
</dbReference>
<dbReference type="InterPro" id="IPR011701">
    <property type="entry name" value="MFS"/>
</dbReference>
<evidence type="ECO:0000256" key="3">
    <source>
        <dbReference type="ARBA" id="ARBA00022475"/>
    </source>
</evidence>
<dbReference type="STRING" id="530564.Psta_1376"/>
<dbReference type="eggNOG" id="COG2814">
    <property type="taxonomic scope" value="Bacteria"/>
</dbReference>
<feature type="transmembrane region" description="Helical" evidence="7">
    <location>
        <begin position="284"/>
        <end position="301"/>
    </location>
</feature>
<evidence type="ECO:0000256" key="2">
    <source>
        <dbReference type="ARBA" id="ARBA00022448"/>
    </source>
</evidence>
<comment type="subcellular location">
    <subcellularLocation>
        <location evidence="1">Cell membrane</location>
        <topology evidence="1">Multi-pass membrane protein</topology>
    </subcellularLocation>
</comment>
<evidence type="ECO:0000256" key="7">
    <source>
        <dbReference type="SAM" id="Phobius"/>
    </source>
</evidence>
<dbReference type="HOGENOM" id="CLU_029603_1_0_0"/>
<feature type="transmembrane region" description="Helical" evidence="7">
    <location>
        <begin position="247"/>
        <end position="264"/>
    </location>
</feature>
<dbReference type="EMBL" id="CP001848">
    <property type="protein sequence ID" value="ADB16053.1"/>
    <property type="molecule type" value="Genomic_DNA"/>
</dbReference>
<dbReference type="GO" id="GO:0022857">
    <property type="term" value="F:transmembrane transporter activity"/>
    <property type="evidence" value="ECO:0007669"/>
    <property type="project" value="InterPro"/>
</dbReference>
<protein>
    <submittedName>
        <fullName evidence="8">Major facilitator superfamily MFS_1</fullName>
    </submittedName>
</protein>
<accession>D2QWU9</accession>
<dbReference type="Pfam" id="PF07690">
    <property type="entry name" value="MFS_1"/>
    <property type="match status" value="1"/>
</dbReference>
<dbReference type="PANTHER" id="PTHR43266">
    <property type="entry name" value="MACROLIDE-EFFLUX PROTEIN"/>
    <property type="match status" value="1"/>
</dbReference>
<dbReference type="GO" id="GO:0005886">
    <property type="term" value="C:plasma membrane"/>
    <property type="evidence" value="ECO:0007669"/>
    <property type="project" value="UniProtKB-SubCell"/>
</dbReference>
<evidence type="ECO:0000313" key="9">
    <source>
        <dbReference type="Proteomes" id="UP000001887"/>
    </source>
</evidence>